<organism evidence="4 5">
    <name type="scientific">Candidatus Clostridium eludens</name>
    <dbReference type="NCBI Taxonomy" id="3381663"/>
    <lineage>
        <taxon>Bacteria</taxon>
        <taxon>Bacillati</taxon>
        <taxon>Bacillota</taxon>
        <taxon>Clostridia</taxon>
        <taxon>Eubacteriales</taxon>
        <taxon>Clostridiaceae</taxon>
        <taxon>Clostridium</taxon>
    </lineage>
</organism>
<dbReference type="SMART" id="SM00382">
    <property type="entry name" value="AAA"/>
    <property type="match status" value="1"/>
</dbReference>
<dbReference type="PANTHER" id="PTHR24220:SF685">
    <property type="entry name" value="ABC TRANSPORTER RELATED"/>
    <property type="match status" value="1"/>
</dbReference>
<name>A0ABW8SR19_9CLOT</name>
<comment type="caution">
    <text evidence="4">The sequence shown here is derived from an EMBL/GenBank/DDBJ whole genome shotgun (WGS) entry which is preliminary data.</text>
</comment>
<sequence length="222" mass="24413">MAIDYFIRLENVARTYFQGDTTIEALKHATCDICPKDRISIIGPSGSGKSTLLHIMAGLDDPTAGSIDWPLLGSKEVLRPAQIGFISQTRSLMSSLNVIENIALPLVLMGKRYQEAIDTASDLLKRMMLSDISQKLPNELSGGQLQRVAAARVLSTKPMVILADEPTGQLDHCTSEHLLDILFEYIDDTDTAVVISTHDLEIAGRMDKRWQINYGALEVNAT</sequence>
<feature type="domain" description="ABC transporter" evidence="3">
    <location>
        <begin position="7"/>
        <end position="221"/>
    </location>
</feature>
<dbReference type="InterPro" id="IPR003593">
    <property type="entry name" value="AAA+_ATPase"/>
</dbReference>
<keyword evidence="5" id="KW-1185">Reference proteome</keyword>
<dbReference type="EMBL" id="JBJHZX010000064">
    <property type="protein sequence ID" value="MFL0198505.1"/>
    <property type="molecule type" value="Genomic_DNA"/>
</dbReference>
<accession>A0ABW8SR19</accession>
<dbReference type="SUPFAM" id="SSF52540">
    <property type="entry name" value="P-loop containing nucleoside triphosphate hydrolases"/>
    <property type="match status" value="1"/>
</dbReference>
<dbReference type="InterPro" id="IPR015854">
    <property type="entry name" value="ABC_transpr_LolD-like"/>
</dbReference>
<dbReference type="PANTHER" id="PTHR24220">
    <property type="entry name" value="IMPORT ATP-BINDING PROTEIN"/>
    <property type="match status" value="1"/>
</dbReference>
<evidence type="ECO:0000259" key="3">
    <source>
        <dbReference type="PROSITE" id="PS50893"/>
    </source>
</evidence>
<dbReference type="InterPro" id="IPR003439">
    <property type="entry name" value="ABC_transporter-like_ATP-bd"/>
</dbReference>
<dbReference type="Gene3D" id="3.40.50.300">
    <property type="entry name" value="P-loop containing nucleotide triphosphate hydrolases"/>
    <property type="match status" value="1"/>
</dbReference>
<evidence type="ECO:0000256" key="1">
    <source>
        <dbReference type="ARBA" id="ARBA00022741"/>
    </source>
</evidence>
<evidence type="ECO:0000313" key="5">
    <source>
        <dbReference type="Proteomes" id="UP001623660"/>
    </source>
</evidence>
<dbReference type="RefSeq" id="WP_406794616.1">
    <property type="nucleotide sequence ID" value="NZ_JBJHZX010000064.1"/>
</dbReference>
<dbReference type="InterPro" id="IPR027417">
    <property type="entry name" value="P-loop_NTPase"/>
</dbReference>
<gene>
    <name evidence="4" type="ORF">ACJDU8_23530</name>
</gene>
<protein>
    <submittedName>
        <fullName evidence="4">ABC transporter ATP-binding protein</fullName>
    </submittedName>
</protein>
<keyword evidence="1" id="KW-0547">Nucleotide-binding</keyword>
<proteinExistence type="predicted"/>
<dbReference type="PROSITE" id="PS50893">
    <property type="entry name" value="ABC_TRANSPORTER_2"/>
    <property type="match status" value="1"/>
</dbReference>
<evidence type="ECO:0000313" key="4">
    <source>
        <dbReference type="EMBL" id="MFL0198505.1"/>
    </source>
</evidence>
<reference evidence="4 5" key="1">
    <citation type="submission" date="2024-11" db="EMBL/GenBank/DDBJ databases">
        <authorList>
            <person name="Heng Y.C."/>
            <person name="Lim A.C.H."/>
            <person name="Lee J.K.Y."/>
            <person name="Kittelmann S."/>
        </authorList>
    </citation>
    <scope>NUCLEOTIDE SEQUENCE [LARGE SCALE GENOMIC DNA]</scope>
    <source>
        <strain evidence="4 5">WILCCON 0269</strain>
    </source>
</reference>
<dbReference type="Pfam" id="PF00005">
    <property type="entry name" value="ABC_tran"/>
    <property type="match status" value="1"/>
</dbReference>
<dbReference type="Proteomes" id="UP001623660">
    <property type="component" value="Unassembled WGS sequence"/>
</dbReference>
<keyword evidence="2 4" id="KW-0067">ATP-binding</keyword>
<dbReference type="GO" id="GO:0005524">
    <property type="term" value="F:ATP binding"/>
    <property type="evidence" value="ECO:0007669"/>
    <property type="project" value="UniProtKB-KW"/>
</dbReference>
<evidence type="ECO:0000256" key="2">
    <source>
        <dbReference type="ARBA" id="ARBA00022840"/>
    </source>
</evidence>